<feature type="domain" description="C2H2-type" evidence="3">
    <location>
        <begin position="56"/>
        <end position="83"/>
    </location>
</feature>
<evidence type="ECO:0000256" key="1">
    <source>
        <dbReference type="PROSITE-ProRule" id="PRU00042"/>
    </source>
</evidence>
<dbReference type="InterPro" id="IPR013087">
    <property type="entry name" value="Znf_C2H2_type"/>
</dbReference>
<feature type="region of interest" description="Disordered" evidence="2">
    <location>
        <begin position="1"/>
        <end position="22"/>
    </location>
</feature>
<dbReference type="Gene3D" id="3.30.160.60">
    <property type="entry name" value="Classic Zinc Finger"/>
    <property type="match status" value="1"/>
</dbReference>
<dbReference type="Proteomes" id="UP001415857">
    <property type="component" value="Unassembled WGS sequence"/>
</dbReference>
<accession>A0AAP0WVQ9</accession>
<dbReference type="InterPro" id="IPR044299">
    <property type="entry name" value="GIS3/ZFP5/ZFP6"/>
</dbReference>
<evidence type="ECO:0000256" key="2">
    <source>
        <dbReference type="SAM" id="MobiDB-lite"/>
    </source>
</evidence>
<keyword evidence="5" id="KW-1185">Reference proteome</keyword>
<sequence length="197" mass="21060">MAGGSTPAKLSSDNISLDKPTSIQKPSSVLKLFGFQLTERDEIPDKIEACVEDRKFECQFCGRAFANSQALGGHQNAHKRERQRLKRAQFQGNPRFLPAAPVLSSHAVGSSAPSNYCAGLTGISAAARFKSHAKYCASRPALLLPSPSLQLPPRFYIARPLQFAVAAYGGSSTKIPGKLPEGDVGVDLHLKLSPSGN</sequence>
<dbReference type="GO" id="GO:0000976">
    <property type="term" value="F:transcription cis-regulatory region binding"/>
    <property type="evidence" value="ECO:0007669"/>
    <property type="project" value="TreeGrafter"/>
</dbReference>
<comment type="caution">
    <text evidence="4">The sequence shown here is derived from an EMBL/GenBank/DDBJ whole genome shotgun (WGS) entry which is preliminary data.</text>
</comment>
<dbReference type="PROSITE" id="PS50157">
    <property type="entry name" value="ZINC_FINGER_C2H2_2"/>
    <property type="match status" value="1"/>
</dbReference>
<dbReference type="AlphaFoldDB" id="A0AAP0WVQ9"/>
<dbReference type="PANTHER" id="PTHR46353">
    <property type="entry name" value="ZINC FINGER PROTEIN 5"/>
    <property type="match status" value="1"/>
</dbReference>
<dbReference type="GO" id="GO:0008270">
    <property type="term" value="F:zinc ion binding"/>
    <property type="evidence" value="ECO:0007669"/>
    <property type="project" value="UniProtKB-KW"/>
</dbReference>
<dbReference type="FunFam" id="3.30.160.60:FF:002829">
    <property type="entry name" value="Zinc finger protein 6"/>
    <property type="match status" value="1"/>
</dbReference>
<evidence type="ECO:0000313" key="4">
    <source>
        <dbReference type="EMBL" id="KAK9281589.1"/>
    </source>
</evidence>
<gene>
    <name evidence="4" type="ORF">L1049_004492</name>
</gene>
<feature type="compositionally biased region" description="Polar residues" evidence="2">
    <location>
        <begin position="8"/>
        <end position="22"/>
    </location>
</feature>
<dbReference type="GO" id="GO:0010090">
    <property type="term" value="P:trichome morphogenesis"/>
    <property type="evidence" value="ECO:0007669"/>
    <property type="project" value="InterPro"/>
</dbReference>
<reference evidence="4 5" key="1">
    <citation type="journal article" date="2024" name="Plant J.">
        <title>Genome sequences and population genomics reveal climatic adaptation and genomic divergence between two closely related sweetgum species.</title>
        <authorList>
            <person name="Xu W.Q."/>
            <person name="Ren C.Q."/>
            <person name="Zhang X.Y."/>
            <person name="Comes H.P."/>
            <person name="Liu X.H."/>
            <person name="Li Y.G."/>
            <person name="Kettle C.J."/>
            <person name="Jalonen R."/>
            <person name="Gaisberger H."/>
            <person name="Ma Y.Z."/>
            <person name="Qiu Y.X."/>
        </authorList>
    </citation>
    <scope>NUCLEOTIDE SEQUENCE [LARGE SCALE GENOMIC DNA]</scope>
    <source>
        <strain evidence="4">Hangzhou</strain>
    </source>
</reference>
<dbReference type="EMBL" id="JBBPBK010000007">
    <property type="protein sequence ID" value="KAK9281589.1"/>
    <property type="molecule type" value="Genomic_DNA"/>
</dbReference>
<organism evidence="4 5">
    <name type="scientific">Liquidambar formosana</name>
    <name type="common">Formosan gum</name>
    <dbReference type="NCBI Taxonomy" id="63359"/>
    <lineage>
        <taxon>Eukaryota</taxon>
        <taxon>Viridiplantae</taxon>
        <taxon>Streptophyta</taxon>
        <taxon>Embryophyta</taxon>
        <taxon>Tracheophyta</taxon>
        <taxon>Spermatophyta</taxon>
        <taxon>Magnoliopsida</taxon>
        <taxon>eudicotyledons</taxon>
        <taxon>Gunneridae</taxon>
        <taxon>Pentapetalae</taxon>
        <taxon>Saxifragales</taxon>
        <taxon>Altingiaceae</taxon>
        <taxon>Liquidambar</taxon>
    </lineage>
</organism>
<dbReference type="SUPFAM" id="SSF57667">
    <property type="entry name" value="beta-beta-alpha zinc fingers"/>
    <property type="match status" value="1"/>
</dbReference>
<dbReference type="PROSITE" id="PS00028">
    <property type="entry name" value="ZINC_FINGER_C2H2_1"/>
    <property type="match status" value="1"/>
</dbReference>
<dbReference type="GO" id="GO:0005634">
    <property type="term" value="C:nucleus"/>
    <property type="evidence" value="ECO:0007669"/>
    <property type="project" value="TreeGrafter"/>
</dbReference>
<dbReference type="GO" id="GO:0009736">
    <property type="term" value="P:cytokinin-activated signaling pathway"/>
    <property type="evidence" value="ECO:0007669"/>
    <property type="project" value="TreeGrafter"/>
</dbReference>
<dbReference type="PANTHER" id="PTHR46353:SF11">
    <property type="entry name" value="C2H2-TYPE DOMAIN-CONTAINING PROTEIN"/>
    <property type="match status" value="1"/>
</dbReference>
<proteinExistence type="predicted"/>
<name>A0AAP0WVQ9_LIQFO</name>
<evidence type="ECO:0000259" key="3">
    <source>
        <dbReference type="PROSITE" id="PS50157"/>
    </source>
</evidence>
<evidence type="ECO:0000313" key="5">
    <source>
        <dbReference type="Proteomes" id="UP001415857"/>
    </source>
</evidence>
<protein>
    <recommendedName>
        <fullName evidence="3">C2H2-type domain-containing protein</fullName>
    </recommendedName>
</protein>
<keyword evidence="1" id="KW-0863">Zinc-finger</keyword>
<dbReference type="InterPro" id="IPR036236">
    <property type="entry name" value="Znf_C2H2_sf"/>
</dbReference>
<keyword evidence="1" id="KW-0479">Metal-binding</keyword>
<dbReference type="GO" id="GO:0009740">
    <property type="term" value="P:gibberellic acid mediated signaling pathway"/>
    <property type="evidence" value="ECO:0007669"/>
    <property type="project" value="TreeGrafter"/>
</dbReference>
<keyword evidence="1" id="KW-0862">Zinc</keyword>
<dbReference type="GO" id="GO:0003700">
    <property type="term" value="F:DNA-binding transcription factor activity"/>
    <property type="evidence" value="ECO:0007669"/>
    <property type="project" value="TreeGrafter"/>
</dbReference>